<dbReference type="RefSeq" id="WP_056975686.1">
    <property type="nucleotide sequence ID" value="NZ_AYYO01000022.1"/>
</dbReference>
<dbReference type="Pfam" id="PF00480">
    <property type="entry name" value="ROK"/>
    <property type="match status" value="1"/>
</dbReference>
<dbReference type="Gene3D" id="3.30.420.40">
    <property type="match status" value="2"/>
</dbReference>
<organism evidence="2 3">
    <name type="scientific">Lacticaseibacillus sharpeae JCM 1186 = DSM 20505</name>
    <dbReference type="NCBI Taxonomy" id="1291052"/>
    <lineage>
        <taxon>Bacteria</taxon>
        <taxon>Bacillati</taxon>
        <taxon>Bacillota</taxon>
        <taxon>Bacilli</taxon>
        <taxon>Lactobacillales</taxon>
        <taxon>Lactobacillaceae</taxon>
        <taxon>Lacticaseibacillus</taxon>
    </lineage>
</organism>
<dbReference type="InterPro" id="IPR000600">
    <property type="entry name" value="ROK"/>
</dbReference>
<accession>A0A0R1ZKF5</accession>
<dbReference type="AlphaFoldDB" id="A0A0R1ZKF5"/>
<dbReference type="EMBL" id="AYYO01000022">
    <property type="protein sequence ID" value="KRM55421.1"/>
    <property type="molecule type" value="Genomic_DNA"/>
</dbReference>
<reference evidence="2 3" key="1">
    <citation type="journal article" date="2015" name="Genome Announc.">
        <title>Expanding the biotechnology potential of lactobacilli through comparative genomics of 213 strains and associated genera.</title>
        <authorList>
            <person name="Sun Z."/>
            <person name="Harris H.M."/>
            <person name="McCann A."/>
            <person name="Guo C."/>
            <person name="Argimon S."/>
            <person name="Zhang W."/>
            <person name="Yang X."/>
            <person name="Jeffery I.B."/>
            <person name="Cooney J.C."/>
            <person name="Kagawa T.F."/>
            <person name="Liu W."/>
            <person name="Song Y."/>
            <person name="Salvetti E."/>
            <person name="Wrobel A."/>
            <person name="Rasinkangas P."/>
            <person name="Parkhill J."/>
            <person name="Rea M.C."/>
            <person name="O'Sullivan O."/>
            <person name="Ritari J."/>
            <person name="Douillard F.P."/>
            <person name="Paul Ross R."/>
            <person name="Yang R."/>
            <person name="Briner A.E."/>
            <person name="Felis G.E."/>
            <person name="de Vos W.M."/>
            <person name="Barrangou R."/>
            <person name="Klaenhammer T.R."/>
            <person name="Caufield P.W."/>
            <person name="Cui Y."/>
            <person name="Zhang H."/>
            <person name="O'Toole P.W."/>
        </authorList>
    </citation>
    <scope>NUCLEOTIDE SEQUENCE [LARGE SCALE GENOMIC DNA]</scope>
    <source>
        <strain evidence="2 3">DSM 20505</strain>
    </source>
</reference>
<dbReference type="PANTHER" id="PTHR18964">
    <property type="entry name" value="ROK (REPRESSOR, ORF, KINASE) FAMILY"/>
    <property type="match status" value="1"/>
</dbReference>
<dbReference type="Proteomes" id="UP000051679">
    <property type="component" value="Unassembled WGS sequence"/>
</dbReference>
<evidence type="ECO:0000256" key="1">
    <source>
        <dbReference type="ARBA" id="ARBA00006479"/>
    </source>
</evidence>
<protein>
    <recommendedName>
        <fullName evidence="4">ROK family protein</fullName>
    </recommendedName>
</protein>
<dbReference type="STRING" id="1291052.FC18_GL001316"/>
<evidence type="ECO:0000313" key="2">
    <source>
        <dbReference type="EMBL" id="KRM55421.1"/>
    </source>
</evidence>
<evidence type="ECO:0008006" key="4">
    <source>
        <dbReference type="Google" id="ProtNLM"/>
    </source>
</evidence>
<dbReference type="PANTHER" id="PTHR18964:SF170">
    <property type="entry name" value="SUGAR KINASE"/>
    <property type="match status" value="1"/>
</dbReference>
<dbReference type="OrthoDB" id="9795247at2"/>
<dbReference type="PATRIC" id="fig|1291052.5.peg.1334"/>
<evidence type="ECO:0000313" key="3">
    <source>
        <dbReference type="Proteomes" id="UP000051679"/>
    </source>
</evidence>
<sequence>MKSYVSFDIGGTSIKYGVVNGDGTVVARGHVATAPDRETNVAHLLDVVHTYQADYDIFGIGVSVPGIVDHDGYMITGGALDEFYEFPLGQTLRDATNLPVHVENDANAAAIAERWLGAARGVDDYICIVLGTGIGGGIVINGQVYRGAHGMAGEFGWNVTHTVDRTVPLEDLSLNFNAATVMGLVRRYNLSLKQARPDDVSVTDARVIIADAHAGDPVAAAIYSDFLDDVTVMLLNTYANYDPELILVGGGISANDQFMADLKARLNEFMQRHESLHRIEKRVLGKVAVAGLRNDAGLVGAVYPLL</sequence>
<gene>
    <name evidence="2" type="ORF">FC18_GL001316</name>
</gene>
<dbReference type="InterPro" id="IPR043129">
    <property type="entry name" value="ATPase_NBD"/>
</dbReference>
<name>A0A0R1ZKF5_9LACO</name>
<dbReference type="SUPFAM" id="SSF53067">
    <property type="entry name" value="Actin-like ATPase domain"/>
    <property type="match status" value="1"/>
</dbReference>
<comment type="caution">
    <text evidence="2">The sequence shown here is derived from an EMBL/GenBank/DDBJ whole genome shotgun (WGS) entry which is preliminary data.</text>
</comment>
<comment type="similarity">
    <text evidence="1">Belongs to the ROK (NagC/XylR) family.</text>
</comment>
<keyword evidence="3" id="KW-1185">Reference proteome</keyword>
<proteinExistence type="inferred from homology"/>